<feature type="domain" description="Helicase ATP-binding" evidence="10">
    <location>
        <begin position="68"/>
        <end position="253"/>
    </location>
</feature>
<dbReference type="PANTHER" id="PTHR47961">
    <property type="entry name" value="DNA POLYMERASE THETA, PUTATIVE (AFU_ORTHOLOGUE AFUA_1G05260)-RELATED"/>
    <property type="match status" value="1"/>
</dbReference>
<evidence type="ECO:0000256" key="1">
    <source>
        <dbReference type="ARBA" id="ARBA00004123"/>
    </source>
</evidence>
<dbReference type="FunFam" id="1.10.150.20:FF:000004">
    <property type="entry name" value="U5 small nuclear ribonucleoprotein helicase"/>
    <property type="match status" value="1"/>
</dbReference>
<reference evidence="13" key="1">
    <citation type="journal article" date="2018" name="Nat. Microbiol.">
        <title>Leveraging single-cell genomics to expand the fungal tree of life.</title>
        <authorList>
            <person name="Ahrendt S.R."/>
            <person name="Quandt C.A."/>
            <person name="Ciobanu D."/>
            <person name="Clum A."/>
            <person name="Salamov A."/>
            <person name="Andreopoulos B."/>
            <person name="Cheng J.F."/>
            <person name="Woyke T."/>
            <person name="Pelin A."/>
            <person name="Henrissat B."/>
            <person name="Reynolds N.K."/>
            <person name="Benny G.L."/>
            <person name="Smith M.E."/>
            <person name="James T.Y."/>
            <person name="Grigoriev I.V."/>
        </authorList>
    </citation>
    <scope>NUCLEOTIDE SEQUENCE [LARGE SCALE GENOMIC DNA]</scope>
    <source>
        <strain evidence="13">ATCC 52028</strain>
    </source>
</reference>
<feature type="compositionally biased region" description="Acidic residues" evidence="9">
    <location>
        <begin position="1708"/>
        <end position="1725"/>
    </location>
</feature>
<feature type="domain" description="Helicase C-terminal" evidence="11">
    <location>
        <begin position="284"/>
        <end position="498"/>
    </location>
</feature>
<dbReference type="FunFam" id="1.10.10.10:FF:000024">
    <property type="entry name" value="U5 small nuclear ribonucleoprotein helicase"/>
    <property type="match status" value="1"/>
</dbReference>
<dbReference type="InterPro" id="IPR001650">
    <property type="entry name" value="Helicase_C-like"/>
</dbReference>
<evidence type="ECO:0000256" key="6">
    <source>
        <dbReference type="ARBA" id="ARBA00022840"/>
    </source>
</evidence>
<dbReference type="SMART" id="SM00490">
    <property type="entry name" value="HELICc"/>
    <property type="match status" value="2"/>
</dbReference>
<dbReference type="Gene3D" id="1.10.3380.10">
    <property type="entry name" value="Sec63 N-terminal domain-like domain"/>
    <property type="match status" value="2"/>
</dbReference>
<gene>
    <name evidence="12" type="ORF">CXG81DRAFT_14332</name>
</gene>
<dbReference type="Gene3D" id="3.40.50.300">
    <property type="entry name" value="P-loop containing nucleotide triphosphate hydrolases"/>
    <property type="match status" value="4"/>
</dbReference>
<dbReference type="SMART" id="SM00487">
    <property type="entry name" value="DEXDc"/>
    <property type="match status" value="2"/>
</dbReference>
<dbReference type="GO" id="GO:0003676">
    <property type="term" value="F:nucleic acid binding"/>
    <property type="evidence" value="ECO:0007669"/>
    <property type="project" value="InterPro"/>
</dbReference>
<evidence type="ECO:0000313" key="13">
    <source>
        <dbReference type="Proteomes" id="UP000274922"/>
    </source>
</evidence>
<dbReference type="FunFam" id="1.10.10.10:FF:000012">
    <property type="entry name" value="U5 small nuclear ribonucleoprotein helicase"/>
    <property type="match status" value="1"/>
</dbReference>
<dbReference type="InterPro" id="IPR011545">
    <property type="entry name" value="DEAD/DEAH_box_helicase_dom"/>
</dbReference>
<evidence type="ECO:0000256" key="7">
    <source>
        <dbReference type="ARBA" id="ARBA00023242"/>
    </source>
</evidence>
<dbReference type="GO" id="GO:0000712">
    <property type="term" value="P:resolution of meiotic recombination intermediates"/>
    <property type="evidence" value="ECO:0007669"/>
    <property type="project" value="TreeGrafter"/>
</dbReference>
<dbReference type="InterPro" id="IPR004179">
    <property type="entry name" value="Sec63-dom"/>
</dbReference>
<dbReference type="CDD" id="cd18795">
    <property type="entry name" value="SF2_C_Ski2"/>
    <property type="match status" value="1"/>
</dbReference>
<dbReference type="PROSITE" id="PS51192">
    <property type="entry name" value="HELICASE_ATP_BIND_1"/>
    <property type="match status" value="2"/>
</dbReference>
<protein>
    <recommendedName>
        <fullName evidence="2">RNA helicase</fullName>
        <ecNumber evidence="2">3.6.4.13</ecNumber>
    </recommendedName>
</protein>
<dbReference type="FunFam" id="3.40.50.300:FF:000062">
    <property type="entry name" value="U5 small nuclear ribonucleoprotein helicase"/>
    <property type="match status" value="1"/>
</dbReference>
<dbReference type="SMART" id="SM00973">
    <property type="entry name" value="Sec63"/>
    <property type="match status" value="2"/>
</dbReference>
<dbReference type="PANTHER" id="PTHR47961:SF4">
    <property type="entry name" value="ACTIVATING SIGNAL COINTEGRATOR 1 COMPLEX SUBUNIT 3"/>
    <property type="match status" value="1"/>
</dbReference>
<dbReference type="GO" id="GO:0003678">
    <property type="term" value="F:DNA helicase activity"/>
    <property type="evidence" value="ECO:0007669"/>
    <property type="project" value="TreeGrafter"/>
</dbReference>
<dbReference type="Gene3D" id="2.60.40.150">
    <property type="entry name" value="C2 domain"/>
    <property type="match status" value="2"/>
</dbReference>
<dbReference type="SUPFAM" id="SSF52540">
    <property type="entry name" value="P-loop containing nucleoside triphosphate hydrolases"/>
    <property type="match status" value="4"/>
</dbReference>
<dbReference type="EC" id="3.6.4.13" evidence="2"/>
<dbReference type="OrthoDB" id="5575at2759"/>
<keyword evidence="4" id="KW-0378">Hydrolase</keyword>
<dbReference type="SUPFAM" id="SSF158702">
    <property type="entry name" value="Sec63 N-terminal domain-like"/>
    <property type="match status" value="2"/>
</dbReference>
<evidence type="ECO:0000256" key="8">
    <source>
        <dbReference type="ARBA" id="ARBA00047984"/>
    </source>
</evidence>
<dbReference type="Pfam" id="PF00271">
    <property type="entry name" value="Helicase_C"/>
    <property type="match status" value="1"/>
</dbReference>
<dbReference type="Pfam" id="PF23445">
    <property type="entry name" value="WHD_SNRNP200"/>
    <property type="match status" value="2"/>
</dbReference>
<dbReference type="GO" id="GO:0005524">
    <property type="term" value="F:ATP binding"/>
    <property type="evidence" value="ECO:0007669"/>
    <property type="project" value="UniProtKB-KW"/>
</dbReference>
<evidence type="ECO:0000256" key="3">
    <source>
        <dbReference type="ARBA" id="ARBA00022741"/>
    </source>
</evidence>
<keyword evidence="7" id="KW-0539">Nucleus</keyword>
<dbReference type="InterPro" id="IPR014001">
    <property type="entry name" value="Helicase_ATP-bd"/>
</dbReference>
<dbReference type="InterPro" id="IPR035892">
    <property type="entry name" value="C2_domain_sf"/>
</dbReference>
<dbReference type="InterPro" id="IPR003593">
    <property type="entry name" value="AAA+_ATPase"/>
</dbReference>
<dbReference type="STRING" id="1555241.A0A4P9X3G7"/>
<comment type="catalytic activity">
    <reaction evidence="8">
        <text>ATP + H2O = ADP + phosphate + H(+)</text>
        <dbReference type="Rhea" id="RHEA:13065"/>
        <dbReference type="ChEBI" id="CHEBI:15377"/>
        <dbReference type="ChEBI" id="CHEBI:15378"/>
        <dbReference type="ChEBI" id="CHEBI:30616"/>
        <dbReference type="ChEBI" id="CHEBI:43474"/>
        <dbReference type="ChEBI" id="CHEBI:456216"/>
        <dbReference type="EC" id="3.6.4.13"/>
    </reaction>
</comment>
<dbReference type="Proteomes" id="UP000274922">
    <property type="component" value="Unassembled WGS sequence"/>
</dbReference>
<dbReference type="Pfam" id="PF00270">
    <property type="entry name" value="DEAD"/>
    <property type="match status" value="2"/>
</dbReference>
<dbReference type="InterPro" id="IPR036388">
    <property type="entry name" value="WH-like_DNA-bd_sf"/>
</dbReference>
<dbReference type="GO" id="GO:0006397">
    <property type="term" value="P:mRNA processing"/>
    <property type="evidence" value="ECO:0007669"/>
    <property type="project" value="UniProtKB-ARBA"/>
</dbReference>
<dbReference type="InterPro" id="IPR014756">
    <property type="entry name" value="Ig_E-set"/>
</dbReference>
<keyword evidence="3" id="KW-0547">Nucleotide-binding</keyword>
<evidence type="ECO:0000256" key="4">
    <source>
        <dbReference type="ARBA" id="ARBA00022801"/>
    </source>
</evidence>
<dbReference type="FunFam" id="1.10.3380.10:FF:000001">
    <property type="entry name" value="U5 small nuclear ribonucleoprotein helicase"/>
    <property type="match status" value="1"/>
</dbReference>
<dbReference type="SUPFAM" id="SSF46785">
    <property type="entry name" value="Winged helix' DNA-binding domain"/>
    <property type="match status" value="1"/>
</dbReference>
<keyword evidence="13" id="KW-1185">Reference proteome</keyword>
<dbReference type="EMBL" id="ML014276">
    <property type="protein sequence ID" value="RKO99554.1"/>
    <property type="molecule type" value="Genomic_DNA"/>
</dbReference>
<sequence length="1738" mass="194006">MTNRKVQLPQGTFKKTFKSYEEIHVPAPTPPAMGADERMIPISELPEWTRPAFGQATHLNRVQSHVFPTAFQSDANMLLCAPTGAGKTNCAVLTILRELEKQRHPRTGQLMLDQLKIVYVAPMKALVSEVVGNLSNRLCTAFGITVAELTGDRHLTKEQISATQLIVTTPEKFDIITRKASDRSYTDLLKLVIIDEVHLLHDDRGPVLESLVSRTLRHVQQTQEPIRLVGLSATLPNYRDVAAFLRVDFQKGLFFFDNGYRPVPLKQQYIGLTEKKALRRHQVMNEIVFEKIKEEAGKNQVMVFCHSRKDTAKTAQVLRDMAVEQEVTGLLVRADAAAQEILTSEAASVANPQLKDVLPYGFGIHHAGMTRADRTLVEDLFAQGSLQVLVCTATLAWGVNLPAHTVIIKGTQIYNPEKGCWVQLSPQDVLQMLGRAGRPQYDTSGDGIIITTHAELPFYLSLINVQLPIESQFYRRLVDNLNAEVVLGTIRSRQEAVDWLGYTYLYVRMLQNPSLYGISVDEREHDPYLVQWRTDLVDAAARTLHTHRLVRYDAAAGTLGSTELGRIASHYYVSHTTMAMYYRELRPWSSVIDLLRIFALSDEFRYIPVREEEALELAKLAERAPIPIRESLDEPAAKVNLLLQAHISRLGLEGFALAADRVYVTQSAGRLIRAIFEVCMRRGWAGLTHKALDLCKMVDKRLWASMNPLRQLGTVPMDLIRRLERKEFPWYRYADLNPQELGELCGVPKAGKQLHRAVHQLPKIEVETHIQPLTDTILRVELALYPDFLYDATVSGGAEGFWVFVEDVNGEHLLYTDLFILKPFEPPAPDADPDDVVVFRLSFTVTLTVPLQPNYYVRVVSDRWLHAQTKVAMSLQALMLPDKPPPPTEVLDLQPVPVTALHTRDQQALYSDRTHFNAIQTHVFSALYASSVNTLVAAPLGSGETVMAELAMLRCWTTTAAGRVVVMVPFAASIPALQRRWQTQFPKKATAVLTGEAPADLRRVDRSDLILTTPEHWESLSKRWRRRARVTEIALLIAMDLHLLSHADVGPAIEVVCSRMRFMVAQTEHAMRLVAFSAPLSDAQDVGEWLGAPATHVFNFAPHVRPVPLQIQLQSFAIPHHASRMLAMAGPAYQAASQTRAQRADAQTIVFVADRRQALLRARDFVTATLADDDTQRFLLQGPERVANAGIEDAAIQTFLDAGIGLLYEGMSPPDMDRIQQLYKDGCLGVLFATQAMAWALDLEIAATRVIVMGTQTYDGHEKMYLDYPIADVLQMHRFTTQDPAGGIATVLTNSAKRAFYTQFLDAALPLESLLDTTLHDQFNTEVDTGTIENKQDAVDYLTWTYFYRRLAANPNYYGLKGASNEQLSDFLSELVETTLDHLETAKCIAVDDDDAVSSLNLGMVASYYAVQYGTIETFSQNITAGTRLRGMAEIVTAAAEFDLLPVRHHEDRLLRQVVERLPPATLAPHHRLDDPHVKAYLLLQAHFARLPLTPDLEYDQRTMLLQLGKLLQAAVDVVASQGALSPALAAMELSQMVVQAVGPRDPSLRQVPHFTPAVVQRLHDRGVQSVFDLLEMEDADRVAALQLSDAQMLDVAAFANRFPNLALTFVPSATEVAQDDEPVGPVVAPFYPQPKEESWWIVVADMAAKHVLAIKRVVLQHTLSVRMQVAVPEQQALGALDGRIFLMCDSYRHADQEYPFSVNILPAEDDDDDDDDDVGSDADGEANQGEGSAMEQD</sequence>
<feature type="region of interest" description="Disordered" evidence="9">
    <location>
        <begin position="1705"/>
        <end position="1738"/>
    </location>
</feature>
<dbReference type="Gene3D" id="1.10.150.20">
    <property type="entry name" value="5' to 3' exonuclease, C-terminal subdomain"/>
    <property type="match status" value="2"/>
</dbReference>
<dbReference type="SUPFAM" id="SSF81296">
    <property type="entry name" value="E set domains"/>
    <property type="match status" value="1"/>
</dbReference>
<dbReference type="SMART" id="SM00382">
    <property type="entry name" value="AAA"/>
    <property type="match status" value="1"/>
</dbReference>
<evidence type="ECO:0000256" key="9">
    <source>
        <dbReference type="SAM" id="MobiDB-lite"/>
    </source>
</evidence>
<dbReference type="InterPro" id="IPR057842">
    <property type="entry name" value="WH_MER3"/>
</dbReference>
<evidence type="ECO:0000256" key="5">
    <source>
        <dbReference type="ARBA" id="ARBA00022806"/>
    </source>
</evidence>
<dbReference type="InterPro" id="IPR027417">
    <property type="entry name" value="P-loop_NTPase"/>
</dbReference>
<evidence type="ECO:0000256" key="2">
    <source>
        <dbReference type="ARBA" id="ARBA00012552"/>
    </source>
</evidence>
<comment type="subcellular location">
    <subcellularLocation>
        <location evidence="1">Nucleus</location>
    </subcellularLocation>
</comment>
<name>A0A4P9X3G7_9FUNG</name>
<dbReference type="Gene3D" id="1.10.10.10">
    <property type="entry name" value="Winged helix-like DNA-binding domain superfamily/Winged helix DNA-binding domain"/>
    <property type="match status" value="2"/>
</dbReference>
<accession>A0A4P9X3G7</accession>
<keyword evidence="6" id="KW-0067">ATP-binding</keyword>
<proteinExistence type="predicted"/>
<dbReference type="PROSITE" id="PS51194">
    <property type="entry name" value="HELICASE_CTER"/>
    <property type="match status" value="1"/>
</dbReference>
<dbReference type="GO" id="GO:0005634">
    <property type="term" value="C:nucleus"/>
    <property type="evidence" value="ECO:0007669"/>
    <property type="project" value="UniProtKB-SubCell"/>
</dbReference>
<evidence type="ECO:0000313" key="12">
    <source>
        <dbReference type="EMBL" id="RKO99554.1"/>
    </source>
</evidence>
<dbReference type="FunFam" id="3.40.50.300:FF:000102">
    <property type="entry name" value="RNA helicase, activating signal cointegrator 1"/>
    <property type="match status" value="1"/>
</dbReference>
<dbReference type="Pfam" id="PF02889">
    <property type="entry name" value="Sec63"/>
    <property type="match status" value="2"/>
</dbReference>
<dbReference type="FunFam" id="1.10.3380.10:FF:000002">
    <property type="entry name" value="Activating signal cointegrator 1 complex subunit 3"/>
    <property type="match status" value="1"/>
</dbReference>
<keyword evidence="5" id="KW-0347">Helicase</keyword>
<dbReference type="GO" id="GO:0016787">
    <property type="term" value="F:hydrolase activity"/>
    <property type="evidence" value="ECO:0007669"/>
    <property type="project" value="UniProtKB-KW"/>
</dbReference>
<dbReference type="GO" id="GO:0003724">
    <property type="term" value="F:RNA helicase activity"/>
    <property type="evidence" value="ECO:0007669"/>
    <property type="project" value="UniProtKB-EC"/>
</dbReference>
<evidence type="ECO:0000259" key="10">
    <source>
        <dbReference type="PROSITE" id="PS51192"/>
    </source>
</evidence>
<dbReference type="InterPro" id="IPR050474">
    <property type="entry name" value="Hel308_SKI2-like"/>
</dbReference>
<dbReference type="InterPro" id="IPR036390">
    <property type="entry name" value="WH_DNA-bd_sf"/>
</dbReference>
<evidence type="ECO:0000259" key="11">
    <source>
        <dbReference type="PROSITE" id="PS51194"/>
    </source>
</evidence>
<dbReference type="FunFam" id="1.10.150.20:FF:000013">
    <property type="entry name" value="U5 small nuclear ribonucleoprotein kDa helicase"/>
    <property type="match status" value="1"/>
</dbReference>
<feature type="domain" description="Helicase ATP-binding" evidence="10">
    <location>
        <begin position="925"/>
        <end position="1098"/>
    </location>
</feature>
<organism evidence="12 13">
    <name type="scientific">Caulochytrium protostelioides</name>
    <dbReference type="NCBI Taxonomy" id="1555241"/>
    <lineage>
        <taxon>Eukaryota</taxon>
        <taxon>Fungi</taxon>
        <taxon>Fungi incertae sedis</taxon>
        <taxon>Chytridiomycota</taxon>
        <taxon>Chytridiomycota incertae sedis</taxon>
        <taxon>Chytridiomycetes</taxon>
        <taxon>Caulochytriales</taxon>
        <taxon>Caulochytriaceae</taxon>
        <taxon>Caulochytrium</taxon>
    </lineage>
</organism>